<dbReference type="RefSeq" id="WP_268114869.1">
    <property type="nucleotide sequence ID" value="NZ_CP113524.1"/>
</dbReference>
<dbReference type="Proteomes" id="UP001163115">
    <property type="component" value="Chromosome"/>
</dbReference>
<reference evidence="1" key="1">
    <citation type="submission" date="2022-11" db="EMBL/GenBank/DDBJ databases">
        <title>Lacrimispora xylanolytica sy1, complete genome.</title>
        <authorList>
            <person name="Choi S."/>
        </authorList>
    </citation>
    <scope>NUCLEOTIDE SEQUENCE</scope>
    <source>
        <strain evidence="1">Sy1</strain>
    </source>
</reference>
<dbReference type="Gene3D" id="3.30.460.10">
    <property type="entry name" value="Beta Polymerase, domain 2"/>
    <property type="match status" value="1"/>
</dbReference>
<dbReference type="EMBL" id="CP113524">
    <property type="protein sequence ID" value="WAJ23419.1"/>
    <property type="molecule type" value="Genomic_DNA"/>
</dbReference>
<organism evidence="1 2">
    <name type="scientific">Lacrimispora xylanolytica</name>
    <dbReference type="NCBI Taxonomy" id="29375"/>
    <lineage>
        <taxon>Bacteria</taxon>
        <taxon>Bacillati</taxon>
        <taxon>Bacillota</taxon>
        <taxon>Clostridia</taxon>
        <taxon>Lachnospirales</taxon>
        <taxon>Lachnospiraceae</taxon>
        <taxon>Lacrimispora</taxon>
    </lineage>
</organism>
<evidence type="ECO:0000313" key="2">
    <source>
        <dbReference type="Proteomes" id="UP001163115"/>
    </source>
</evidence>
<dbReference type="SUPFAM" id="SSF81301">
    <property type="entry name" value="Nucleotidyltransferase"/>
    <property type="match status" value="1"/>
</dbReference>
<dbReference type="PIRSF" id="PIRSF000812">
    <property type="entry name" value="AAD"/>
    <property type="match status" value="1"/>
</dbReference>
<dbReference type="SUPFAM" id="SSF81631">
    <property type="entry name" value="PAP/OAS1 substrate-binding domain"/>
    <property type="match status" value="1"/>
</dbReference>
<gene>
    <name evidence="1" type="ORF">OW255_17935</name>
</gene>
<dbReference type="InterPro" id="IPR007530">
    <property type="entry name" value="Aminoglycoside_adenylylTfrase"/>
</dbReference>
<dbReference type="Pfam" id="PF04439">
    <property type="entry name" value="Adenyl_transf"/>
    <property type="match status" value="1"/>
</dbReference>
<name>A0ABY7AAF7_9FIRM</name>
<accession>A0ABY7AAF7</accession>
<evidence type="ECO:0000313" key="1">
    <source>
        <dbReference type="EMBL" id="WAJ23419.1"/>
    </source>
</evidence>
<keyword evidence="2" id="KW-1185">Reference proteome</keyword>
<proteinExistence type="predicted"/>
<dbReference type="Gene3D" id="1.20.120.330">
    <property type="entry name" value="Nucleotidyltransferases domain 2"/>
    <property type="match status" value="1"/>
</dbReference>
<sequence length="290" mass="34175">MRNEPEMFDLILNTAREDSGILAVYMNGSRTNKNAAKDIFQDYDIVYVVKALEPFISDRSWIDRFGERLYMQYPDEFPGKPKKNIEFYGWLMQFTDGNRLDLHVETVAHAVENITKDSLCEILMDKAGVLPPMAPSTDQDYWIQCPMKEQFLCSCNEFWWCLNNVAKGLWREEMTYVQDMVNHIIRKELLKMLSWKVGIMTDFSVSIGKSGKYINRWLTEVEWQEYLSTYFSADIEEGWDAVIRMCHLFEKTARYVGDKLGYEYQEIEGENSLSFLEHVRKLPKDAKEIY</sequence>
<protein>
    <submittedName>
        <fullName evidence="1">Aminoglycoside 6-adenylyltransferase</fullName>
    </submittedName>
</protein>
<dbReference type="InterPro" id="IPR043519">
    <property type="entry name" value="NT_sf"/>
</dbReference>